<reference evidence="6 7" key="1">
    <citation type="submission" date="2019-05" db="EMBL/GenBank/DDBJ databases">
        <authorList>
            <person name="Pankratov T."/>
            <person name="Grouzdev D."/>
        </authorList>
    </citation>
    <scope>NUCLEOTIDE SEQUENCE [LARGE SCALE GENOMIC DNA]</scope>
    <source>
        <strain evidence="6 7">KEBCLARHB70R</strain>
    </source>
</reference>
<dbReference type="Proteomes" id="UP000305654">
    <property type="component" value="Unassembled WGS sequence"/>
</dbReference>
<dbReference type="RefSeq" id="WP_138327810.1">
    <property type="nucleotide sequence ID" value="NZ_VCDI01000010.1"/>
</dbReference>
<evidence type="ECO:0000259" key="5">
    <source>
        <dbReference type="Pfam" id="PF13629"/>
    </source>
</evidence>
<evidence type="ECO:0000313" key="7">
    <source>
        <dbReference type="Proteomes" id="UP000305654"/>
    </source>
</evidence>
<sequence length="479" mass="49220">MDLRNETIRRGVAAAVGLVATGMLARPAAADPLDLAPARHDGSGNMAMPSDQGGQPGQHSISIEAGTGRVMAIAGIAANVFVADPKILQVRPASASALFVFGLIPGRTTVAALDASGHPVGQYEITVVPGSFGAASAQAAITRALPNAHLTLTPSPTGVTISGDVATSADAQEALDIARSYVSAGQTVNNQMNVASSVTVGLKVRITEMDRQVTRELGIDWQAMGQIGKYAISFATSNGVAPTLTGLFSGRHLTVDTVLEALSQDNLVRVLAEPNLTARSGESASFLVGGEYPVPVAQGGSSSNAITITYQQYGVSLSFVPTVLSSGRISLHVRPEVSALATTAANGAVTLSQGSGSLQIPALTVRRAETTLELGSGQSFAIAGLLQDNTTQANNALPGLGDVPVLGALFRSDSYTHNQTELVIIVTPYIVGSVNDPDALQTPGARYKPPNDIERVLLLRQRGGSSDVTVPGDAGFVVQ</sequence>
<dbReference type="InterPro" id="IPR004846">
    <property type="entry name" value="T2SS/T3SS_dom"/>
</dbReference>
<dbReference type="OrthoDB" id="9775455at2"/>
<comment type="similarity">
    <text evidence="1">Belongs to the bacterial secretin family.</text>
</comment>
<feature type="region of interest" description="Disordered" evidence="2">
    <location>
        <begin position="34"/>
        <end position="61"/>
    </location>
</feature>
<evidence type="ECO:0000259" key="3">
    <source>
        <dbReference type="Pfam" id="PF00263"/>
    </source>
</evidence>
<dbReference type="PANTHER" id="PTHR30332">
    <property type="entry name" value="PROBABLE GENERAL SECRETION PATHWAY PROTEIN D"/>
    <property type="match status" value="1"/>
</dbReference>
<dbReference type="GO" id="GO:0009306">
    <property type="term" value="P:protein secretion"/>
    <property type="evidence" value="ECO:0007669"/>
    <property type="project" value="InterPro"/>
</dbReference>
<dbReference type="Pfam" id="PF04972">
    <property type="entry name" value="BON"/>
    <property type="match status" value="1"/>
</dbReference>
<evidence type="ECO:0000256" key="2">
    <source>
        <dbReference type="SAM" id="MobiDB-lite"/>
    </source>
</evidence>
<dbReference type="InterPro" id="IPR050810">
    <property type="entry name" value="Bact_Secretion_Sys_Channel"/>
</dbReference>
<evidence type="ECO:0000259" key="4">
    <source>
        <dbReference type="Pfam" id="PF04972"/>
    </source>
</evidence>
<feature type="domain" description="Pilus formation protein N-terminal" evidence="5">
    <location>
        <begin position="59"/>
        <end position="127"/>
    </location>
</feature>
<evidence type="ECO:0000256" key="1">
    <source>
        <dbReference type="RuleBase" id="RU004003"/>
    </source>
</evidence>
<dbReference type="InterPro" id="IPR007055">
    <property type="entry name" value="BON_dom"/>
</dbReference>
<name>A0A5R9J1N8_9PROT</name>
<dbReference type="GO" id="GO:0015627">
    <property type="term" value="C:type II protein secretion system complex"/>
    <property type="evidence" value="ECO:0007669"/>
    <property type="project" value="TreeGrafter"/>
</dbReference>
<accession>A0A5R9J1N8</accession>
<gene>
    <name evidence="6" type="ORF">FE263_19995</name>
</gene>
<feature type="domain" description="Type II/III secretion system secretin-like" evidence="3">
    <location>
        <begin position="261"/>
        <end position="431"/>
    </location>
</feature>
<dbReference type="Pfam" id="PF00263">
    <property type="entry name" value="Secretin"/>
    <property type="match status" value="1"/>
</dbReference>
<dbReference type="InterPro" id="IPR001775">
    <property type="entry name" value="GspD/PilQ"/>
</dbReference>
<dbReference type="InterPro" id="IPR032789">
    <property type="entry name" value="T2SS-T3SS_pil_N"/>
</dbReference>
<feature type="domain" description="BON" evidence="4">
    <location>
        <begin position="138"/>
        <end position="195"/>
    </location>
</feature>
<protein>
    <submittedName>
        <fullName evidence="6">Type II and III secretion system protein family protein</fullName>
    </submittedName>
</protein>
<organism evidence="6 7">
    <name type="scientific">Lichenicoccus roseus</name>
    <dbReference type="NCBI Taxonomy" id="2683649"/>
    <lineage>
        <taxon>Bacteria</taxon>
        <taxon>Pseudomonadati</taxon>
        <taxon>Pseudomonadota</taxon>
        <taxon>Alphaproteobacteria</taxon>
        <taxon>Acetobacterales</taxon>
        <taxon>Acetobacteraceae</taxon>
        <taxon>Lichenicoccus</taxon>
    </lineage>
</organism>
<keyword evidence="7" id="KW-1185">Reference proteome</keyword>
<dbReference type="EMBL" id="VCDI01000010">
    <property type="protein sequence ID" value="TLU70869.1"/>
    <property type="molecule type" value="Genomic_DNA"/>
</dbReference>
<dbReference type="PRINTS" id="PR00811">
    <property type="entry name" value="BCTERIALGSPD"/>
</dbReference>
<dbReference type="Pfam" id="PF13629">
    <property type="entry name" value="T2SS-T3SS_pil_N"/>
    <property type="match status" value="1"/>
</dbReference>
<dbReference type="PANTHER" id="PTHR30332:SF17">
    <property type="entry name" value="TYPE IV PILIATION SYSTEM PROTEIN DR_0774-RELATED"/>
    <property type="match status" value="1"/>
</dbReference>
<dbReference type="AlphaFoldDB" id="A0A5R9J1N8"/>
<evidence type="ECO:0000313" key="6">
    <source>
        <dbReference type="EMBL" id="TLU70869.1"/>
    </source>
</evidence>
<proteinExistence type="inferred from homology"/>
<comment type="caution">
    <text evidence="6">The sequence shown here is derived from an EMBL/GenBank/DDBJ whole genome shotgun (WGS) entry which is preliminary data.</text>
</comment>